<dbReference type="RefSeq" id="WP_068802910.1">
    <property type="nucleotide sequence ID" value="NZ_CP014671.1"/>
</dbReference>
<name>A0A1B1YRM9_9GAMM</name>
<keyword evidence="5 7" id="KW-0234">DNA repair</keyword>
<evidence type="ECO:0000313" key="11">
    <source>
        <dbReference type="EMBL" id="ANX03413.1"/>
    </source>
</evidence>
<dbReference type="InterPro" id="IPR001162">
    <property type="entry name" value="UvrC_RNase_H_dom"/>
</dbReference>
<accession>A0A1B1YRM9</accession>
<proteinExistence type="inferred from homology"/>
<organism evidence="11 12">
    <name type="scientific">Immundisolibacter cernigliae</name>
    <dbReference type="NCBI Taxonomy" id="1810504"/>
    <lineage>
        <taxon>Bacteria</taxon>
        <taxon>Pseudomonadati</taxon>
        <taxon>Pseudomonadota</taxon>
        <taxon>Gammaproteobacteria</taxon>
        <taxon>Immundisolibacterales</taxon>
        <taxon>Immundisolibacteraceae</taxon>
        <taxon>Immundisolibacter</taxon>
    </lineage>
</organism>
<dbReference type="Proteomes" id="UP000092952">
    <property type="component" value="Chromosome"/>
</dbReference>
<dbReference type="Gene3D" id="3.40.1440.10">
    <property type="entry name" value="GIY-YIG endonuclease"/>
    <property type="match status" value="1"/>
</dbReference>
<evidence type="ECO:0000259" key="9">
    <source>
        <dbReference type="PROSITE" id="PS50164"/>
    </source>
</evidence>
<dbReference type="PROSITE" id="PS50165">
    <property type="entry name" value="UVRC"/>
    <property type="match status" value="1"/>
</dbReference>
<evidence type="ECO:0000259" key="10">
    <source>
        <dbReference type="PROSITE" id="PS50165"/>
    </source>
</evidence>
<dbReference type="FunFam" id="3.30.420.340:FF:000001">
    <property type="entry name" value="UvrABC system protein C"/>
    <property type="match status" value="1"/>
</dbReference>
<dbReference type="SMART" id="SM00465">
    <property type="entry name" value="GIYc"/>
    <property type="match status" value="1"/>
</dbReference>
<dbReference type="PANTHER" id="PTHR30562:SF1">
    <property type="entry name" value="UVRABC SYSTEM PROTEIN C"/>
    <property type="match status" value="1"/>
</dbReference>
<dbReference type="PANTHER" id="PTHR30562">
    <property type="entry name" value="UVRC/OXIDOREDUCTASE"/>
    <property type="match status" value="1"/>
</dbReference>
<dbReference type="HAMAP" id="MF_00203">
    <property type="entry name" value="UvrC"/>
    <property type="match status" value="1"/>
</dbReference>
<dbReference type="Gene3D" id="4.10.860.10">
    <property type="entry name" value="UVR domain"/>
    <property type="match status" value="1"/>
</dbReference>
<dbReference type="Pfam" id="PF02151">
    <property type="entry name" value="UVR"/>
    <property type="match status" value="1"/>
</dbReference>
<dbReference type="InterPro" id="IPR001943">
    <property type="entry name" value="UVR_dom"/>
</dbReference>
<dbReference type="GO" id="GO:0005737">
    <property type="term" value="C:cytoplasm"/>
    <property type="evidence" value="ECO:0007669"/>
    <property type="project" value="UniProtKB-SubCell"/>
</dbReference>
<comment type="similarity">
    <text evidence="7">Belongs to the UvrC family.</text>
</comment>
<evidence type="ECO:0000256" key="5">
    <source>
        <dbReference type="ARBA" id="ARBA00023204"/>
    </source>
</evidence>
<comment type="function">
    <text evidence="7">The UvrABC repair system catalyzes the recognition and processing of DNA lesions. UvrC both incises the 5' and 3' sides of the lesion. The N-terminal half is responsible for the 3' incision and the C-terminal half is responsible for the 5' incision.</text>
</comment>
<evidence type="ECO:0000256" key="1">
    <source>
        <dbReference type="ARBA" id="ARBA00022490"/>
    </source>
</evidence>
<keyword evidence="12" id="KW-1185">Reference proteome</keyword>
<evidence type="ECO:0000256" key="4">
    <source>
        <dbReference type="ARBA" id="ARBA00022881"/>
    </source>
</evidence>
<evidence type="ECO:0000313" key="12">
    <source>
        <dbReference type="Proteomes" id="UP000092952"/>
    </source>
</evidence>
<dbReference type="InterPro" id="IPR038476">
    <property type="entry name" value="UvrC_RNase_H_dom_sf"/>
</dbReference>
<dbReference type="NCBIfam" id="NF001824">
    <property type="entry name" value="PRK00558.1-5"/>
    <property type="match status" value="1"/>
</dbReference>
<comment type="subunit">
    <text evidence="7">Interacts with UvrB in an incision complex.</text>
</comment>
<dbReference type="CDD" id="cd10434">
    <property type="entry name" value="GIY-YIG_UvrC_Cho"/>
    <property type="match status" value="1"/>
</dbReference>
<protein>
    <recommendedName>
        <fullName evidence="7">UvrABC system protein C</fullName>
        <shortName evidence="7">Protein UvrC</shortName>
    </recommendedName>
    <alternativeName>
        <fullName evidence="7">Excinuclease ABC subunit C</fullName>
    </alternativeName>
</protein>
<dbReference type="SUPFAM" id="SSF82771">
    <property type="entry name" value="GIY-YIG endonuclease"/>
    <property type="match status" value="1"/>
</dbReference>
<dbReference type="GO" id="GO:0009432">
    <property type="term" value="P:SOS response"/>
    <property type="evidence" value="ECO:0007669"/>
    <property type="project" value="UniProtKB-UniRule"/>
</dbReference>
<dbReference type="Pfam" id="PF22920">
    <property type="entry name" value="UvrC_RNaseH"/>
    <property type="match status" value="1"/>
</dbReference>
<dbReference type="SUPFAM" id="SSF47781">
    <property type="entry name" value="RuvA domain 2-like"/>
    <property type="match status" value="1"/>
</dbReference>
<evidence type="ECO:0000256" key="7">
    <source>
        <dbReference type="HAMAP-Rule" id="MF_00203"/>
    </source>
</evidence>
<dbReference type="Pfam" id="PF01541">
    <property type="entry name" value="GIY-YIG"/>
    <property type="match status" value="1"/>
</dbReference>
<dbReference type="PROSITE" id="PS50151">
    <property type="entry name" value="UVR"/>
    <property type="match status" value="1"/>
</dbReference>
<feature type="domain" description="GIY-YIG" evidence="9">
    <location>
        <begin position="16"/>
        <end position="94"/>
    </location>
</feature>
<sequence length="607" mass="66614">MTERPEPKAIAARLPPRPGVYRMLDAAGQVIYVGKAGSLRRRVGSYFSKRHDSPKVARMVAQVADIEVTVTASESEALILENSLIKSLRPRYNIMLRDDKSYPYIYLSKGEAFPRLAFHRGARKAPGRYFGPYPSAGAVRDSLALMQRIFPLRQCEDAVFRARTRPCLQYQIKRCTGPCVGLIGPDDYAVDVRHAELFLEGKNELVIGELAAQMSQAAALLDFEQAARLRDQIGALRRVQEQQGIEGVDADVDVIACASRQGVACVEVLFIRGGRSVGTRSFFPRLADDAEPDSVLAAFVPQHYLDGEVPAEIVLSHAVSDQALLETALAEVSGHKVRLTAAVRGDRAKWLRLARTNAALVLGRRLASSASLRERYEALQEALGLDSLPQRLECFDISHTMGEAPVASCVVFDADGPAKSDYRRFNIEGVTGGDDYGAMAQAIERRYTRLQKGEGKFPDLLLIDGGAGQLGRVKAVLDELQVSGLAVLGVAKGETRRPGAETLLLMGREQPIFLPPDSPALHLIQHIRDEAHRFAIAGHRGRRQRARNHSPLEDIPQLGPKRRRLLLTRFGGLQELRRAGVDDLAQVPGISHSLAQTVYDALHGELA</sequence>
<dbReference type="GO" id="GO:0009381">
    <property type="term" value="F:excinuclease ABC activity"/>
    <property type="evidence" value="ECO:0007669"/>
    <property type="project" value="UniProtKB-UniRule"/>
</dbReference>
<evidence type="ECO:0000259" key="8">
    <source>
        <dbReference type="PROSITE" id="PS50151"/>
    </source>
</evidence>
<dbReference type="Gene3D" id="3.30.420.340">
    <property type="entry name" value="UvrC, RNAse H endonuclease domain"/>
    <property type="match status" value="1"/>
</dbReference>
<keyword evidence="2 7" id="KW-0227">DNA damage</keyword>
<dbReference type="InterPro" id="IPR047296">
    <property type="entry name" value="GIY-YIG_UvrC_Cho"/>
</dbReference>
<dbReference type="Pfam" id="PF14520">
    <property type="entry name" value="HHH_5"/>
    <property type="match status" value="1"/>
</dbReference>
<dbReference type="SUPFAM" id="SSF46600">
    <property type="entry name" value="C-terminal UvrC-binding domain of UvrB"/>
    <property type="match status" value="1"/>
</dbReference>
<dbReference type="GO" id="GO:0009380">
    <property type="term" value="C:excinuclease repair complex"/>
    <property type="evidence" value="ECO:0007669"/>
    <property type="project" value="InterPro"/>
</dbReference>
<feature type="domain" description="UVR" evidence="8">
    <location>
        <begin position="204"/>
        <end position="239"/>
    </location>
</feature>
<keyword evidence="4 7" id="KW-0267">Excision nuclease</keyword>
<dbReference type="InterPro" id="IPR035901">
    <property type="entry name" value="GIY-YIG_endonuc_sf"/>
</dbReference>
<dbReference type="NCBIfam" id="TIGR00194">
    <property type="entry name" value="uvrC"/>
    <property type="match status" value="1"/>
</dbReference>
<dbReference type="STRING" id="1810504.PG2T_03865"/>
<dbReference type="GO" id="GO:0003677">
    <property type="term" value="F:DNA binding"/>
    <property type="evidence" value="ECO:0007669"/>
    <property type="project" value="UniProtKB-UniRule"/>
</dbReference>
<dbReference type="InterPro" id="IPR050066">
    <property type="entry name" value="UvrABC_protein_C"/>
</dbReference>
<dbReference type="OrthoDB" id="9804933at2"/>
<gene>
    <name evidence="7 11" type="primary">uvrC</name>
    <name evidence="11" type="ORF">PG2T_03865</name>
</gene>
<dbReference type="InterPro" id="IPR000305">
    <property type="entry name" value="GIY-YIG_endonuc"/>
</dbReference>
<evidence type="ECO:0000256" key="6">
    <source>
        <dbReference type="ARBA" id="ARBA00023236"/>
    </source>
</evidence>
<dbReference type="InterPro" id="IPR004791">
    <property type="entry name" value="UvrC"/>
</dbReference>
<keyword evidence="1 7" id="KW-0963">Cytoplasm</keyword>
<dbReference type="InterPro" id="IPR010994">
    <property type="entry name" value="RuvA_2-like"/>
</dbReference>
<dbReference type="Gene3D" id="1.10.150.20">
    <property type="entry name" value="5' to 3' exonuclease, C-terminal subdomain"/>
    <property type="match status" value="1"/>
</dbReference>
<dbReference type="KEGG" id="gbi:PG2T_03865"/>
<dbReference type="GO" id="GO:0006289">
    <property type="term" value="P:nucleotide-excision repair"/>
    <property type="evidence" value="ECO:0007669"/>
    <property type="project" value="UniProtKB-UniRule"/>
</dbReference>
<reference evidence="12" key="1">
    <citation type="submission" date="2016-03" db="EMBL/GenBank/DDBJ databases">
        <title>Complete genome sequence of Solimmundus cernigliae, representing a novel lineage of polycyclic aromatic hydrocarbon degraders within the Gammaproteobacteria.</title>
        <authorList>
            <person name="Singleton D.R."/>
            <person name="Dickey A.N."/>
            <person name="Scholl E.H."/>
            <person name="Wright F.A."/>
            <person name="Aitken M.D."/>
        </authorList>
    </citation>
    <scope>NUCLEOTIDE SEQUENCE [LARGE SCALE GENOMIC DNA]</scope>
    <source>
        <strain evidence="12">TR3.2</strain>
    </source>
</reference>
<comment type="subcellular location">
    <subcellularLocation>
        <location evidence="7">Cytoplasm</location>
    </subcellularLocation>
</comment>
<dbReference type="FunCoup" id="A0A1B1YRM9">
    <property type="interactions" value="247"/>
</dbReference>
<evidence type="ECO:0000256" key="2">
    <source>
        <dbReference type="ARBA" id="ARBA00022763"/>
    </source>
</evidence>
<keyword evidence="3 7" id="KW-0228">DNA excision</keyword>
<dbReference type="EMBL" id="CP014671">
    <property type="protein sequence ID" value="ANX03413.1"/>
    <property type="molecule type" value="Genomic_DNA"/>
</dbReference>
<dbReference type="InterPro" id="IPR036876">
    <property type="entry name" value="UVR_dom_sf"/>
</dbReference>
<dbReference type="PROSITE" id="PS50164">
    <property type="entry name" value="GIY_YIG"/>
    <property type="match status" value="1"/>
</dbReference>
<evidence type="ECO:0000256" key="3">
    <source>
        <dbReference type="ARBA" id="ARBA00022769"/>
    </source>
</evidence>
<dbReference type="InParanoid" id="A0A1B1YRM9"/>
<dbReference type="FunFam" id="3.40.1440.10:FF:000001">
    <property type="entry name" value="UvrABC system protein C"/>
    <property type="match status" value="1"/>
</dbReference>
<dbReference type="Pfam" id="PF08459">
    <property type="entry name" value="UvrC_RNaseH_dom"/>
    <property type="match status" value="1"/>
</dbReference>
<dbReference type="AlphaFoldDB" id="A0A1B1YRM9"/>
<keyword evidence="6 7" id="KW-0742">SOS response</keyword>
<feature type="domain" description="UvrC family homology region profile" evidence="10">
    <location>
        <begin position="254"/>
        <end position="477"/>
    </location>
</feature>